<keyword evidence="3" id="KW-1185">Reference proteome</keyword>
<reference evidence="2 3" key="1">
    <citation type="submission" date="2020-02" db="EMBL/GenBank/DDBJ databases">
        <authorList>
            <person name="Ferguson B K."/>
        </authorList>
    </citation>
    <scope>NUCLEOTIDE SEQUENCE [LARGE SCALE GENOMIC DNA]</scope>
</reference>
<evidence type="ECO:0000313" key="3">
    <source>
        <dbReference type="Proteomes" id="UP000479000"/>
    </source>
</evidence>
<gene>
    <name evidence="2" type="ORF">NTEN_LOCUS7440</name>
</gene>
<dbReference type="EMBL" id="CADCXU010011249">
    <property type="protein sequence ID" value="CAB0001653.1"/>
    <property type="molecule type" value="Genomic_DNA"/>
</dbReference>
<feature type="compositionally biased region" description="Basic residues" evidence="1">
    <location>
        <begin position="1"/>
        <end position="10"/>
    </location>
</feature>
<dbReference type="AlphaFoldDB" id="A0A6H5GET8"/>
<name>A0A6H5GET8_9HEMI</name>
<feature type="region of interest" description="Disordered" evidence="1">
    <location>
        <begin position="1"/>
        <end position="24"/>
    </location>
</feature>
<organism evidence="2 3">
    <name type="scientific">Nesidiocoris tenuis</name>
    <dbReference type="NCBI Taxonomy" id="355587"/>
    <lineage>
        <taxon>Eukaryota</taxon>
        <taxon>Metazoa</taxon>
        <taxon>Ecdysozoa</taxon>
        <taxon>Arthropoda</taxon>
        <taxon>Hexapoda</taxon>
        <taxon>Insecta</taxon>
        <taxon>Pterygota</taxon>
        <taxon>Neoptera</taxon>
        <taxon>Paraneoptera</taxon>
        <taxon>Hemiptera</taxon>
        <taxon>Heteroptera</taxon>
        <taxon>Panheteroptera</taxon>
        <taxon>Cimicomorpha</taxon>
        <taxon>Miridae</taxon>
        <taxon>Dicyphina</taxon>
        <taxon>Nesidiocoris</taxon>
    </lineage>
</organism>
<evidence type="ECO:0000256" key="1">
    <source>
        <dbReference type="SAM" id="MobiDB-lite"/>
    </source>
</evidence>
<sequence length="163" mass="18685">MGRCARRRPKVEKELGGRPPHNGPERRACVTCTNPYVSYRVRQHSSGFNYCSSKINQIKKIQKITVGFLNFIELLLGMKTGVSVTQICRKMKIEKKGEKLDGQTRNRNCTSSPVVAVDHFNQQLLQTRTRSSTIVCPQKVLHWNRNEVRFGLDTSRDSFFVTL</sequence>
<evidence type="ECO:0000313" key="2">
    <source>
        <dbReference type="EMBL" id="CAB0001653.1"/>
    </source>
</evidence>
<accession>A0A6H5GET8</accession>
<dbReference type="Proteomes" id="UP000479000">
    <property type="component" value="Unassembled WGS sequence"/>
</dbReference>
<protein>
    <submittedName>
        <fullName evidence="2">Uncharacterized protein</fullName>
    </submittedName>
</protein>
<proteinExistence type="predicted"/>